<dbReference type="GO" id="GO:0046872">
    <property type="term" value="F:metal ion binding"/>
    <property type="evidence" value="ECO:0007669"/>
    <property type="project" value="UniProtKB-KW"/>
</dbReference>
<keyword evidence="5" id="KW-0216">Detoxification</keyword>
<feature type="domain" description="Globin" evidence="15">
    <location>
        <begin position="6"/>
        <end position="144"/>
    </location>
</feature>
<dbReference type="GO" id="GO:0008941">
    <property type="term" value="F:nitric oxide dioxygenase NAD(P)H activity"/>
    <property type="evidence" value="ECO:0007669"/>
    <property type="project" value="UniProtKB-EC"/>
</dbReference>
<evidence type="ECO:0000313" key="17">
    <source>
        <dbReference type="EMBL" id="EMG49260.1"/>
    </source>
</evidence>
<accession>M3K1V2</accession>
<dbReference type="InterPro" id="IPR017927">
    <property type="entry name" value="FAD-bd_FR_type"/>
</dbReference>
<evidence type="ECO:0000256" key="7">
    <source>
        <dbReference type="ARBA" id="ARBA00022630"/>
    </source>
</evidence>
<evidence type="ECO:0000259" key="15">
    <source>
        <dbReference type="PROSITE" id="PS01033"/>
    </source>
</evidence>
<name>M3K1V2_CANMX</name>
<comment type="cofactor">
    <cofactor evidence="2">
        <name>FAD</name>
        <dbReference type="ChEBI" id="CHEBI:57692"/>
    </cofactor>
</comment>
<dbReference type="InterPro" id="IPR001433">
    <property type="entry name" value="OxRdtase_FAD/NAD-bd"/>
</dbReference>
<dbReference type="GO" id="GO:0019825">
    <property type="term" value="F:oxygen binding"/>
    <property type="evidence" value="ECO:0007669"/>
    <property type="project" value="InterPro"/>
</dbReference>
<comment type="similarity">
    <text evidence="3">In the C-terminal section; belongs to the flavoprotein pyridine nucleotide cytochrome reductase family.</text>
</comment>
<dbReference type="Proteomes" id="UP000011777">
    <property type="component" value="Unassembled WGS sequence"/>
</dbReference>
<dbReference type="PROSITE" id="PS51384">
    <property type="entry name" value="FAD_FR"/>
    <property type="match status" value="1"/>
</dbReference>
<evidence type="ECO:0000256" key="10">
    <source>
        <dbReference type="ARBA" id="ARBA00022857"/>
    </source>
</evidence>
<dbReference type="GO" id="GO:0071949">
    <property type="term" value="F:FAD binding"/>
    <property type="evidence" value="ECO:0007669"/>
    <property type="project" value="TreeGrafter"/>
</dbReference>
<dbReference type="GO" id="GO:0071500">
    <property type="term" value="P:cellular response to nitrosative stress"/>
    <property type="evidence" value="ECO:0007669"/>
    <property type="project" value="TreeGrafter"/>
</dbReference>
<evidence type="ECO:0000313" key="18">
    <source>
        <dbReference type="Proteomes" id="UP000011777"/>
    </source>
</evidence>
<dbReference type="InterPro" id="IPR012292">
    <property type="entry name" value="Globin/Proto"/>
</dbReference>
<keyword evidence="8" id="KW-0479">Metal-binding</keyword>
<dbReference type="InterPro" id="IPR000971">
    <property type="entry name" value="Globin"/>
</dbReference>
<evidence type="ECO:0000256" key="3">
    <source>
        <dbReference type="ARBA" id="ARBA00006401"/>
    </source>
</evidence>
<evidence type="ECO:0000256" key="12">
    <source>
        <dbReference type="ARBA" id="ARBA00023027"/>
    </source>
</evidence>
<dbReference type="OrthoDB" id="436496at2759"/>
<dbReference type="Gene3D" id="3.40.50.80">
    <property type="entry name" value="Nucleotide-binding domain of ferredoxin-NADP reductase (FNR) module"/>
    <property type="match status" value="1"/>
</dbReference>
<dbReference type="InterPro" id="IPR017938">
    <property type="entry name" value="Riboflavin_synthase-like_b-brl"/>
</dbReference>
<proteinExistence type="inferred from homology"/>
<evidence type="ECO:0000256" key="14">
    <source>
        <dbReference type="ARBA" id="ARBA00049433"/>
    </source>
</evidence>
<evidence type="ECO:0000256" key="9">
    <source>
        <dbReference type="ARBA" id="ARBA00022827"/>
    </source>
</evidence>
<dbReference type="AlphaFoldDB" id="M3K1V2"/>
<comment type="cofactor">
    <cofactor evidence="1">
        <name>heme b</name>
        <dbReference type="ChEBI" id="CHEBI:60344"/>
    </cofactor>
</comment>
<evidence type="ECO:0000256" key="4">
    <source>
        <dbReference type="ARBA" id="ARBA00012229"/>
    </source>
</evidence>
<dbReference type="Gene3D" id="2.40.30.10">
    <property type="entry name" value="Translation factors"/>
    <property type="match status" value="1"/>
</dbReference>
<dbReference type="InterPro" id="IPR039261">
    <property type="entry name" value="FNR_nucleotide-bd"/>
</dbReference>
<evidence type="ECO:0000259" key="16">
    <source>
        <dbReference type="PROSITE" id="PS51384"/>
    </source>
</evidence>
<dbReference type="SUPFAM" id="SSF52343">
    <property type="entry name" value="Ferredoxin reductase-like, C-terminal NADP-linked domain"/>
    <property type="match status" value="1"/>
</dbReference>
<evidence type="ECO:0000256" key="13">
    <source>
        <dbReference type="ARBA" id="ARBA00048649"/>
    </source>
</evidence>
<dbReference type="EMBL" id="AOGT01000770">
    <property type="protein sequence ID" value="EMG49260.1"/>
    <property type="molecule type" value="Genomic_DNA"/>
</dbReference>
<dbReference type="HOGENOM" id="CLU_003827_12_0_1"/>
<sequence>MFQTKPLTPSQIKIIEDSVPILEHLDLRLGDKFYKRVLRKHAELRPYFNETNNKLLRQPRAFSYFLLMYARNIRDLTPLQHTLNRIISRHIGLQVKPEHYPILGEILIDTMDDLFPPQMVDKEFKETWTIAYGNLANLLINAEKIEYSKKPWDGFKEFVVTRFTLECCDTKSFYITPVDGSAIPKPERGQYLCMRWHLPNETLEKTRVYSISEFPLENEYKLTVRYIPGGQVSSYIHNELKVGDSVFAGPPCGDCYYNSSEKDMVVLAGGNGIAALMPVVEAGLQECRNVKLLYSNRSTESRAFGKLLKQYKEIYGSRFKVIEFLSRGFVVDPIDKFHRRSLTLEDLDFITPENDVYLIGPRSYMKMVEDYLNEKKIQVKMDYYGPQEVGEYF</sequence>
<comment type="catalytic activity">
    <reaction evidence="14">
        <text>2 nitric oxide + NADPH + 2 O2 = 2 nitrate + NADP(+) + H(+)</text>
        <dbReference type="Rhea" id="RHEA:19465"/>
        <dbReference type="ChEBI" id="CHEBI:15378"/>
        <dbReference type="ChEBI" id="CHEBI:15379"/>
        <dbReference type="ChEBI" id="CHEBI:16480"/>
        <dbReference type="ChEBI" id="CHEBI:17632"/>
        <dbReference type="ChEBI" id="CHEBI:57783"/>
        <dbReference type="ChEBI" id="CHEBI:58349"/>
        <dbReference type="EC" id="1.14.12.17"/>
    </reaction>
</comment>
<dbReference type="PROSITE" id="PS01033">
    <property type="entry name" value="GLOBIN"/>
    <property type="match status" value="1"/>
</dbReference>
<dbReference type="GO" id="GO:0020037">
    <property type="term" value="F:heme binding"/>
    <property type="evidence" value="ECO:0007669"/>
    <property type="project" value="InterPro"/>
</dbReference>
<dbReference type="Gene3D" id="1.10.490.10">
    <property type="entry name" value="Globins"/>
    <property type="match status" value="1"/>
</dbReference>
<evidence type="ECO:0000256" key="5">
    <source>
        <dbReference type="ARBA" id="ARBA00022575"/>
    </source>
</evidence>
<evidence type="ECO:0000256" key="8">
    <source>
        <dbReference type="ARBA" id="ARBA00022723"/>
    </source>
</evidence>
<feature type="domain" description="FAD-binding FR-type" evidence="16">
    <location>
        <begin position="153"/>
        <end position="258"/>
    </location>
</feature>
<dbReference type="STRING" id="1245528.M3K1V2"/>
<dbReference type="GO" id="GO:0009636">
    <property type="term" value="P:response to toxic substance"/>
    <property type="evidence" value="ECO:0007669"/>
    <property type="project" value="UniProtKB-KW"/>
</dbReference>
<dbReference type="SUPFAM" id="SSF46458">
    <property type="entry name" value="Globin-like"/>
    <property type="match status" value="1"/>
</dbReference>
<keyword evidence="10" id="KW-0521">NADP</keyword>
<keyword evidence="9" id="KW-0274">FAD</keyword>
<protein>
    <recommendedName>
        <fullName evidence="4">nitric oxide dioxygenase</fullName>
        <ecNumber evidence="4">1.14.12.17</ecNumber>
    </recommendedName>
</protein>
<comment type="catalytic activity">
    <reaction evidence="13">
        <text>2 nitric oxide + NADH + 2 O2 = 2 nitrate + NAD(+) + H(+)</text>
        <dbReference type="Rhea" id="RHEA:19469"/>
        <dbReference type="ChEBI" id="CHEBI:15378"/>
        <dbReference type="ChEBI" id="CHEBI:15379"/>
        <dbReference type="ChEBI" id="CHEBI:16480"/>
        <dbReference type="ChEBI" id="CHEBI:17632"/>
        <dbReference type="ChEBI" id="CHEBI:57540"/>
        <dbReference type="ChEBI" id="CHEBI:57945"/>
        <dbReference type="EC" id="1.14.12.17"/>
    </reaction>
</comment>
<evidence type="ECO:0000256" key="11">
    <source>
        <dbReference type="ARBA" id="ARBA00023004"/>
    </source>
</evidence>
<dbReference type="EC" id="1.14.12.17" evidence="4"/>
<organism evidence="17 18">
    <name type="scientific">Candida maltosa (strain Xu316)</name>
    <name type="common">Yeast</name>
    <dbReference type="NCBI Taxonomy" id="1245528"/>
    <lineage>
        <taxon>Eukaryota</taxon>
        <taxon>Fungi</taxon>
        <taxon>Dikarya</taxon>
        <taxon>Ascomycota</taxon>
        <taxon>Saccharomycotina</taxon>
        <taxon>Pichiomycetes</taxon>
        <taxon>Debaryomycetaceae</taxon>
        <taxon>Candida/Lodderomyces clade</taxon>
        <taxon>Candida</taxon>
    </lineage>
</organism>
<keyword evidence="11" id="KW-0408">Iron</keyword>
<dbReference type="eggNOG" id="KOG3378">
    <property type="taxonomic scope" value="Eukaryota"/>
</dbReference>
<dbReference type="OMA" id="TEYYRIS"/>
<keyword evidence="18" id="KW-1185">Reference proteome</keyword>
<dbReference type="Pfam" id="PF00042">
    <property type="entry name" value="Globin"/>
    <property type="match status" value="1"/>
</dbReference>
<dbReference type="InterPro" id="IPR008333">
    <property type="entry name" value="Cbr1-like_FAD-bd_dom"/>
</dbReference>
<reference evidence="17 18" key="1">
    <citation type="submission" date="2013-02" db="EMBL/GenBank/DDBJ databases">
        <title>Genome sequence of Candida maltosa Xu316, a potential industrial strain for xylitol and ethanol production.</title>
        <authorList>
            <person name="Yu J."/>
            <person name="Wang Q."/>
            <person name="Geng X."/>
            <person name="Bao W."/>
            <person name="He P."/>
            <person name="Cai J."/>
        </authorList>
    </citation>
    <scope>NUCLEOTIDE SEQUENCE [LARGE SCALE GENOMIC DNA]</scope>
    <source>
        <strain evidence="18">Xu316</strain>
    </source>
</reference>
<dbReference type="SUPFAM" id="SSF63380">
    <property type="entry name" value="Riboflavin synthase domain-like"/>
    <property type="match status" value="1"/>
</dbReference>
<dbReference type="PANTHER" id="PTHR43396">
    <property type="entry name" value="FLAVOHEMOPROTEIN"/>
    <property type="match status" value="1"/>
</dbReference>
<dbReference type="Pfam" id="PF00175">
    <property type="entry name" value="NAD_binding_1"/>
    <property type="match status" value="1"/>
</dbReference>
<dbReference type="FunFam" id="3.40.50.80:FF:000076">
    <property type="entry name" value="Flavohemoprotein"/>
    <property type="match status" value="1"/>
</dbReference>
<dbReference type="GO" id="GO:0046210">
    <property type="term" value="P:nitric oxide catabolic process"/>
    <property type="evidence" value="ECO:0007669"/>
    <property type="project" value="TreeGrafter"/>
</dbReference>
<dbReference type="InterPro" id="IPR009050">
    <property type="entry name" value="Globin-like_sf"/>
</dbReference>
<keyword evidence="6" id="KW-0349">Heme</keyword>
<evidence type="ECO:0000256" key="1">
    <source>
        <dbReference type="ARBA" id="ARBA00001970"/>
    </source>
</evidence>
<keyword evidence="12" id="KW-0520">NAD</keyword>
<evidence type="ECO:0000256" key="2">
    <source>
        <dbReference type="ARBA" id="ARBA00001974"/>
    </source>
</evidence>
<dbReference type="Pfam" id="PF00970">
    <property type="entry name" value="FAD_binding_6"/>
    <property type="match status" value="1"/>
</dbReference>
<comment type="caution">
    <text evidence="17">The sequence shown here is derived from an EMBL/GenBank/DDBJ whole genome shotgun (WGS) entry which is preliminary data.</text>
</comment>
<gene>
    <name evidence="17" type="ORF">G210_0039</name>
</gene>
<dbReference type="PANTHER" id="PTHR43396:SF3">
    <property type="entry name" value="FLAVOHEMOPROTEIN"/>
    <property type="match status" value="1"/>
</dbReference>
<keyword evidence="7" id="KW-0285">Flavoprotein</keyword>
<evidence type="ECO:0000256" key="6">
    <source>
        <dbReference type="ARBA" id="ARBA00022617"/>
    </source>
</evidence>
<dbReference type="CDD" id="cd19754">
    <property type="entry name" value="FHb_fungal-globin"/>
    <property type="match status" value="1"/>
</dbReference>